<evidence type="ECO:0000313" key="1">
    <source>
        <dbReference type="EMBL" id="KAL0567478.1"/>
    </source>
</evidence>
<proteinExistence type="predicted"/>
<organism evidence="1 2">
    <name type="scientific">Marasmius crinis-equi</name>
    <dbReference type="NCBI Taxonomy" id="585013"/>
    <lineage>
        <taxon>Eukaryota</taxon>
        <taxon>Fungi</taxon>
        <taxon>Dikarya</taxon>
        <taxon>Basidiomycota</taxon>
        <taxon>Agaricomycotina</taxon>
        <taxon>Agaricomycetes</taxon>
        <taxon>Agaricomycetidae</taxon>
        <taxon>Agaricales</taxon>
        <taxon>Marasmiineae</taxon>
        <taxon>Marasmiaceae</taxon>
        <taxon>Marasmius</taxon>
    </lineage>
</organism>
<evidence type="ECO:0000313" key="2">
    <source>
        <dbReference type="Proteomes" id="UP001465976"/>
    </source>
</evidence>
<dbReference type="Proteomes" id="UP001465976">
    <property type="component" value="Unassembled WGS sequence"/>
</dbReference>
<reference evidence="1 2" key="1">
    <citation type="submission" date="2024-02" db="EMBL/GenBank/DDBJ databases">
        <title>A draft genome for the cacao thread blight pathogen Marasmius crinis-equi.</title>
        <authorList>
            <person name="Cohen S.P."/>
            <person name="Baruah I.K."/>
            <person name="Amoako-Attah I."/>
            <person name="Bukari Y."/>
            <person name="Meinhardt L.W."/>
            <person name="Bailey B.A."/>
        </authorList>
    </citation>
    <scope>NUCLEOTIDE SEQUENCE [LARGE SCALE GENOMIC DNA]</scope>
    <source>
        <strain evidence="1 2">GH-76</strain>
    </source>
</reference>
<sequence length="209" mass="23652">MYYQNPLHAPVQPSQVSSYSSLGGAVTYQQPTASAFGVNSSSVTRQRVPQTHYAPTGKWKQETGRVQPLNNPIDFDYIGIPKQGMPLRELCARGPHAINQMMQGANDQIMFPSGSKITFHIRWPGYEHIEYFRTIETVTSQGKITRGQLAGIIAQNFSRYFEKVQYEATRDVRWRIGPSGIKFEHIILLSLVNVFDNAWQAEVAVNFRS</sequence>
<dbReference type="EMBL" id="JBAHYK010001577">
    <property type="protein sequence ID" value="KAL0567478.1"/>
    <property type="molecule type" value="Genomic_DNA"/>
</dbReference>
<keyword evidence="2" id="KW-1185">Reference proteome</keyword>
<gene>
    <name evidence="1" type="ORF">V5O48_014513</name>
</gene>
<protein>
    <submittedName>
        <fullName evidence="1">Uncharacterized protein</fullName>
    </submittedName>
</protein>
<accession>A0ABR3EX22</accession>
<name>A0ABR3EX22_9AGAR</name>
<comment type="caution">
    <text evidence="1">The sequence shown here is derived from an EMBL/GenBank/DDBJ whole genome shotgun (WGS) entry which is preliminary data.</text>
</comment>